<keyword evidence="3" id="KW-0560">Oxidoreductase</keyword>
<gene>
    <name evidence="3" type="ORF">CMQ_8047</name>
</gene>
<sequence>MPEAAPTTGIFTCKDAPIENHRPLKIRVIGAGIAGVYLGIRIPQRLRNVDLQIYEKNTGIGGTWWENRYPGCACDIPSHSYQYSFEPNKTWSGFYAPSQEICGYIQRVADKYGVRRFVKLSHKVMSCAWDDSSKKWHVTVEKADTGEVFEEEADIVVSARGNLNDFKWPDIKGFGTFKGKTMHSASWDDSYDFRNKKVGVIGGGSSSIQIVPVLQKIEGIHLSCFIRSKVWISNRFGDHLMTQMGLDPNRLEFTEEQLKQFQDPAAYRKFRKLVEDDGNMVHFSSKQGSDMQKMFMDTFSAITKERLAKKPELLSHFSPPFGVGCRRLTPGPGYLEALVEDNVDCITDEAAAIDETGAVMTSGRHIDLDVVCCATGFNTSSVPPFPVTGRQGVTLADKFSTYPQTYLSLAIDDFPNYFLMLGPNASTGAGSLTVVLEAQGDYVIKCARKLQKEDYVSMEPKAARVRDFSDYVGNYFKSTVYVGACRSWYKTEGGNGGRISGLWPGSIVHMMEALRAPRWEDYEWESREENRLRWLGNGLTEALLPGGDPSWYLNEEEIQVPPEGKPEDDPRYKSRPFSH</sequence>
<proteinExistence type="inferred from homology"/>
<keyword evidence="3" id="KW-0503">Monooxygenase</keyword>
<evidence type="ECO:0000256" key="2">
    <source>
        <dbReference type="SAM" id="MobiDB-lite"/>
    </source>
</evidence>
<dbReference type="AlphaFoldDB" id="F0XL70"/>
<protein>
    <submittedName>
        <fullName evidence="3">Flavin-binding monooxygenase</fullName>
    </submittedName>
</protein>
<dbReference type="eggNOG" id="KOG1399">
    <property type="taxonomic scope" value="Eukaryota"/>
</dbReference>
<dbReference type="InterPro" id="IPR036188">
    <property type="entry name" value="FAD/NAD-bd_sf"/>
</dbReference>
<dbReference type="RefSeq" id="XP_014171063.1">
    <property type="nucleotide sequence ID" value="XM_014315588.1"/>
</dbReference>
<dbReference type="Gene3D" id="3.50.50.60">
    <property type="entry name" value="FAD/NAD(P)-binding domain"/>
    <property type="match status" value="2"/>
</dbReference>
<dbReference type="InParanoid" id="F0XL70"/>
<dbReference type="GO" id="GO:0004499">
    <property type="term" value="F:N,N-dimethylaniline monooxygenase activity"/>
    <property type="evidence" value="ECO:0007669"/>
    <property type="project" value="InterPro"/>
</dbReference>
<dbReference type="GO" id="GO:0050660">
    <property type="term" value="F:flavin adenine dinucleotide binding"/>
    <property type="evidence" value="ECO:0007669"/>
    <property type="project" value="InterPro"/>
</dbReference>
<dbReference type="GeneID" id="25981659"/>
<dbReference type="Proteomes" id="UP000007796">
    <property type="component" value="Unassembled WGS sequence"/>
</dbReference>
<dbReference type="EMBL" id="GL629788">
    <property type="protein sequence ID" value="EFX01581.1"/>
    <property type="molecule type" value="Genomic_DNA"/>
</dbReference>
<dbReference type="GO" id="GO:0050661">
    <property type="term" value="F:NADP binding"/>
    <property type="evidence" value="ECO:0007669"/>
    <property type="project" value="InterPro"/>
</dbReference>
<dbReference type="InterPro" id="IPR051209">
    <property type="entry name" value="FAD-bind_Monooxygenase_sf"/>
</dbReference>
<dbReference type="PRINTS" id="PR00469">
    <property type="entry name" value="PNDRDTASEII"/>
</dbReference>
<dbReference type="PANTHER" id="PTHR42877:SF7">
    <property type="entry name" value="FLAVIN-BINDING MONOOXYGENASE-RELATED"/>
    <property type="match status" value="1"/>
</dbReference>
<dbReference type="PANTHER" id="PTHR42877">
    <property type="entry name" value="L-ORNITHINE N(5)-MONOOXYGENASE-RELATED"/>
    <property type="match status" value="1"/>
</dbReference>
<evidence type="ECO:0000313" key="4">
    <source>
        <dbReference type="Proteomes" id="UP000007796"/>
    </source>
</evidence>
<reference evidence="3 4" key="1">
    <citation type="journal article" date="2011" name="Proc. Natl. Acad. Sci. U.S.A.">
        <title>Genome and transcriptome analyses of the mountain pine beetle-fungal symbiont Grosmannia clavigera, a lodgepole pine pathogen.</title>
        <authorList>
            <person name="DiGuistini S."/>
            <person name="Wang Y."/>
            <person name="Liao N.Y."/>
            <person name="Taylor G."/>
            <person name="Tanguay P."/>
            <person name="Feau N."/>
            <person name="Henrissat B."/>
            <person name="Chan S.K."/>
            <person name="Hesse-Orce U."/>
            <person name="Alamouti S.M."/>
            <person name="Tsui C.K.M."/>
            <person name="Docking R.T."/>
            <person name="Levasseur A."/>
            <person name="Haridas S."/>
            <person name="Robertson G."/>
            <person name="Birol I."/>
            <person name="Holt R.A."/>
            <person name="Marra M.A."/>
            <person name="Hamelin R.C."/>
            <person name="Hirst M."/>
            <person name="Jones S.J.M."/>
            <person name="Bohlmann J."/>
            <person name="Breuil C."/>
        </authorList>
    </citation>
    <scope>NUCLEOTIDE SEQUENCE [LARGE SCALE GENOMIC DNA]</scope>
    <source>
        <strain evidence="4">kw1407 / UAMH 11150</strain>
    </source>
</reference>
<dbReference type="Pfam" id="PF13450">
    <property type="entry name" value="NAD_binding_8"/>
    <property type="match status" value="1"/>
</dbReference>
<comment type="similarity">
    <text evidence="1">Belongs to the FAD-binding monooxygenase family.</text>
</comment>
<feature type="region of interest" description="Disordered" evidence="2">
    <location>
        <begin position="558"/>
        <end position="579"/>
    </location>
</feature>
<evidence type="ECO:0000313" key="3">
    <source>
        <dbReference type="EMBL" id="EFX01581.1"/>
    </source>
</evidence>
<keyword evidence="4" id="KW-1185">Reference proteome</keyword>
<dbReference type="HOGENOM" id="CLU_006937_6_1_1"/>
<evidence type="ECO:0000256" key="1">
    <source>
        <dbReference type="ARBA" id="ARBA00010139"/>
    </source>
</evidence>
<dbReference type="STRING" id="655863.F0XL70"/>
<dbReference type="OrthoDB" id="74360at2759"/>
<name>F0XL70_GROCL</name>
<organism evidence="4">
    <name type="scientific">Grosmannia clavigera (strain kw1407 / UAMH 11150)</name>
    <name type="common">Blue stain fungus</name>
    <name type="synonym">Graphiocladiella clavigera</name>
    <dbReference type="NCBI Taxonomy" id="655863"/>
    <lineage>
        <taxon>Eukaryota</taxon>
        <taxon>Fungi</taxon>
        <taxon>Dikarya</taxon>
        <taxon>Ascomycota</taxon>
        <taxon>Pezizomycotina</taxon>
        <taxon>Sordariomycetes</taxon>
        <taxon>Sordariomycetidae</taxon>
        <taxon>Ophiostomatales</taxon>
        <taxon>Ophiostomataceae</taxon>
        <taxon>Leptographium</taxon>
    </lineage>
</organism>
<dbReference type="SUPFAM" id="SSF51905">
    <property type="entry name" value="FAD/NAD(P)-binding domain"/>
    <property type="match status" value="3"/>
</dbReference>
<accession>F0XL70</accession>